<protein>
    <recommendedName>
        <fullName evidence="2">Transposase IS204/IS1001/IS1096/IS1165 helix-turn-helix domain-containing protein</fullName>
    </recommendedName>
</protein>
<feature type="non-terminal residue" evidence="1">
    <location>
        <position position="63"/>
    </location>
</feature>
<name>X0U2X3_9ZZZZ</name>
<gene>
    <name evidence="1" type="ORF">S01H1_43394</name>
</gene>
<accession>X0U2X3</accession>
<sequence length="63" mass="7766">MFTDMEKWAEIRRLVKVENRSKRSVCRQFQIHWDTLVKILEHVEPPGYRQSRPRQKRKIGPYL</sequence>
<evidence type="ECO:0000313" key="1">
    <source>
        <dbReference type="EMBL" id="GAG00124.1"/>
    </source>
</evidence>
<reference evidence="1" key="1">
    <citation type="journal article" date="2014" name="Front. Microbiol.">
        <title>High frequency of phylogenetically diverse reductive dehalogenase-homologous genes in deep subseafloor sedimentary metagenomes.</title>
        <authorList>
            <person name="Kawai M."/>
            <person name="Futagami T."/>
            <person name="Toyoda A."/>
            <person name="Takaki Y."/>
            <person name="Nishi S."/>
            <person name="Hori S."/>
            <person name="Arai W."/>
            <person name="Tsubouchi T."/>
            <person name="Morono Y."/>
            <person name="Uchiyama I."/>
            <person name="Ito T."/>
            <person name="Fujiyama A."/>
            <person name="Inagaki F."/>
            <person name="Takami H."/>
        </authorList>
    </citation>
    <scope>NUCLEOTIDE SEQUENCE</scope>
    <source>
        <strain evidence="1">Expedition CK06-06</strain>
    </source>
</reference>
<dbReference type="EMBL" id="BARS01027642">
    <property type="protein sequence ID" value="GAG00124.1"/>
    <property type="molecule type" value="Genomic_DNA"/>
</dbReference>
<organism evidence="1">
    <name type="scientific">marine sediment metagenome</name>
    <dbReference type="NCBI Taxonomy" id="412755"/>
    <lineage>
        <taxon>unclassified sequences</taxon>
        <taxon>metagenomes</taxon>
        <taxon>ecological metagenomes</taxon>
    </lineage>
</organism>
<proteinExistence type="predicted"/>
<comment type="caution">
    <text evidence="1">The sequence shown here is derived from an EMBL/GenBank/DDBJ whole genome shotgun (WGS) entry which is preliminary data.</text>
</comment>
<evidence type="ECO:0008006" key="2">
    <source>
        <dbReference type="Google" id="ProtNLM"/>
    </source>
</evidence>
<dbReference type="AlphaFoldDB" id="X0U2X3"/>